<gene>
    <name evidence="1" type="ORF">IEQ34_000374</name>
</gene>
<organism evidence="1 2">
    <name type="scientific">Dendrobium chrysotoxum</name>
    <name type="common">Orchid</name>
    <dbReference type="NCBI Taxonomy" id="161865"/>
    <lineage>
        <taxon>Eukaryota</taxon>
        <taxon>Viridiplantae</taxon>
        <taxon>Streptophyta</taxon>
        <taxon>Embryophyta</taxon>
        <taxon>Tracheophyta</taxon>
        <taxon>Spermatophyta</taxon>
        <taxon>Magnoliopsida</taxon>
        <taxon>Liliopsida</taxon>
        <taxon>Asparagales</taxon>
        <taxon>Orchidaceae</taxon>
        <taxon>Epidendroideae</taxon>
        <taxon>Malaxideae</taxon>
        <taxon>Dendrobiinae</taxon>
        <taxon>Dendrobium</taxon>
    </lineage>
</organism>
<comment type="caution">
    <text evidence="1">The sequence shown here is derived from an EMBL/GenBank/DDBJ whole genome shotgun (WGS) entry which is preliminary data.</text>
</comment>
<proteinExistence type="predicted"/>
<sequence>MMIGIENYFIRINEGDMSMVLDQLGEESSGDSTADDHHLLLRSTLSCCVQLHCLDREAQTLCIYARVMI</sequence>
<name>A0AAV7HNX5_DENCH</name>
<accession>A0AAV7HNX5</accession>
<dbReference type="Proteomes" id="UP000775213">
    <property type="component" value="Unassembled WGS sequence"/>
</dbReference>
<keyword evidence="2" id="KW-1185">Reference proteome</keyword>
<reference evidence="1 2" key="1">
    <citation type="journal article" date="2021" name="Hortic Res">
        <title>Chromosome-scale assembly of the Dendrobium chrysotoxum genome enhances the understanding of orchid evolution.</title>
        <authorList>
            <person name="Zhang Y."/>
            <person name="Zhang G.Q."/>
            <person name="Zhang D."/>
            <person name="Liu X.D."/>
            <person name="Xu X.Y."/>
            <person name="Sun W.H."/>
            <person name="Yu X."/>
            <person name="Zhu X."/>
            <person name="Wang Z.W."/>
            <person name="Zhao X."/>
            <person name="Zhong W.Y."/>
            <person name="Chen H."/>
            <person name="Yin W.L."/>
            <person name="Huang T."/>
            <person name="Niu S.C."/>
            <person name="Liu Z.J."/>
        </authorList>
    </citation>
    <scope>NUCLEOTIDE SEQUENCE [LARGE SCALE GENOMIC DNA]</scope>
    <source>
        <strain evidence="1">Lindl</strain>
    </source>
</reference>
<evidence type="ECO:0000313" key="2">
    <source>
        <dbReference type="Proteomes" id="UP000775213"/>
    </source>
</evidence>
<protein>
    <submittedName>
        <fullName evidence="1">Uncharacterized protein</fullName>
    </submittedName>
</protein>
<dbReference type="EMBL" id="JAGFBR010000001">
    <property type="protein sequence ID" value="KAH0470651.1"/>
    <property type="molecule type" value="Genomic_DNA"/>
</dbReference>
<dbReference type="AlphaFoldDB" id="A0AAV7HNX5"/>
<evidence type="ECO:0000313" key="1">
    <source>
        <dbReference type="EMBL" id="KAH0470651.1"/>
    </source>
</evidence>